<evidence type="ECO:0000313" key="3">
    <source>
        <dbReference type="Proteomes" id="UP000240608"/>
    </source>
</evidence>
<gene>
    <name evidence="2" type="ORF">C9994_15650</name>
</gene>
<evidence type="ECO:0000313" key="2">
    <source>
        <dbReference type="EMBL" id="PTB91372.1"/>
    </source>
</evidence>
<feature type="compositionally biased region" description="Basic and acidic residues" evidence="1">
    <location>
        <begin position="51"/>
        <end position="61"/>
    </location>
</feature>
<comment type="caution">
    <text evidence="2">The sequence shown here is derived from an EMBL/GenBank/DDBJ whole genome shotgun (WGS) entry which is preliminary data.</text>
</comment>
<proteinExistence type="predicted"/>
<sequence length="61" mass="6496">KESNTCASQGLARKPPWRNEGEGRPQPAAEVGSRGLSQSAEGAPPARLARRAGEVEHERTC</sequence>
<dbReference type="AlphaFoldDB" id="A0A2T4DCC4"/>
<evidence type="ECO:0000256" key="1">
    <source>
        <dbReference type="SAM" id="MobiDB-lite"/>
    </source>
</evidence>
<feature type="region of interest" description="Disordered" evidence="1">
    <location>
        <begin position="1"/>
        <end position="61"/>
    </location>
</feature>
<dbReference type="EMBL" id="PYVU01000394">
    <property type="protein sequence ID" value="PTB91372.1"/>
    <property type="molecule type" value="Genomic_DNA"/>
</dbReference>
<reference evidence="2 3" key="1">
    <citation type="submission" date="2018-03" db="EMBL/GenBank/DDBJ databases">
        <title>Cross-interface Injection: A General Nanoliter Liquid Handling Method Applied to Single Cells Genome Amplification Automated Nanoliter Liquid Handling Applied to Single Cell Multiple Displacement Amplification.</title>
        <authorList>
            <person name="Yun J."/>
            <person name="Xu P."/>
            <person name="Xu J."/>
            <person name="Dai X."/>
            <person name="Wang Y."/>
            <person name="Zheng X."/>
            <person name="Cao C."/>
            <person name="Yi Q."/>
            <person name="Zhu Y."/>
            <person name="Wang L."/>
            <person name="Dong Z."/>
            <person name="Huang Y."/>
            <person name="Huang L."/>
            <person name="Du W."/>
        </authorList>
    </citation>
    <scope>NUCLEOTIDE SEQUENCE [LARGE SCALE GENOMIC DNA]</scope>
    <source>
        <strain evidence="2 3">Z-D1-2</strain>
    </source>
</reference>
<accession>A0A2T4DCC4</accession>
<dbReference type="Proteomes" id="UP000240608">
    <property type="component" value="Unassembled WGS sequence"/>
</dbReference>
<feature type="non-terminal residue" evidence="2">
    <location>
        <position position="1"/>
    </location>
</feature>
<organism evidence="2 3">
    <name type="scientific">Marivirga lumbricoides</name>
    <dbReference type="NCBI Taxonomy" id="1046115"/>
    <lineage>
        <taxon>Bacteria</taxon>
        <taxon>Pseudomonadati</taxon>
        <taxon>Bacteroidota</taxon>
        <taxon>Cytophagia</taxon>
        <taxon>Cytophagales</taxon>
        <taxon>Marivirgaceae</taxon>
        <taxon>Marivirga</taxon>
    </lineage>
</organism>
<protein>
    <submittedName>
        <fullName evidence="2">Uncharacterized protein</fullName>
    </submittedName>
</protein>
<name>A0A2T4DCC4_9BACT</name>